<keyword evidence="2" id="KW-0812">Transmembrane</keyword>
<feature type="transmembrane region" description="Helical" evidence="2">
    <location>
        <begin position="6"/>
        <end position="28"/>
    </location>
</feature>
<evidence type="ECO:0000256" key="2">
    <source>
        <dbReference type="SAM" id="Phobius"/>
    </source>
</evidence>
<name>A0A1H8X1B2_9PSEU</name>
<dbReference type="AlphaFoldDB" id="A0A1H8X1B2"/>
<keyword evidence="2" id="KW-1133">Transmembrane helix</keyword>
<dbReference type="RefSeq" id="WP_091617674.1">
    <property type="nucleotide sequence ID" value="NZ_FOEF01000006.1"/>
</dbReference>
<protein>
    <submittedName>
        <fullName evidence="3">Uncharacterized protein</fullName>
    </submittedName>
</protein>
<sequence>MSLPFYSVGGHVLALKIAVIAQLVAFAVNTTITAIRELGAPLSELVREHLGKERRGRSTHPKSCRSDGR</sequence>
<accession>A0A1H8X1B2</accession>
<evidence type="ECO:0000313" key="3">
    <source>
        <dbReference type="EMBL" id="SEP33649.1"/>
    </source>
</evidence>
<keyword evidence="2" id="KW-0472">Membrane</keyword>
<proteinExistence type="predicted"/>
<dbReference type="Proteomes" id="UP000198582">
    <property type="component" value="Unassembled WGS sequence"/>
</dbReference>
<feature type="compositionally biased region" description="Basic residues" evidence="1">
    <location>
        <begin position="54"/>
        <end position="63"/>
    </location>
</feature>
<evidence type="ECO:0000256" key="1">
    <source>
        <dbReference type="SAM" id="MobiDB-lite"/>
    </source>
</evidence>
<gene>
    <name evidence="3" type="ORF">SAMN04489732_106151</name>
</gene>
<feature type="region of interest" description="Disordered" evidence="1">
    <location>
        <begin position="49"/>
        <end position="69"/>
    </location>
</feature>
<reference evidence="3 4" key="1">
    <citation type="submission" date="2016-10" db="EMBL/GenBank/DDBJ databases">
        <authorList>
            <person name="de Groot N.N."/>
        </authorList>
    </citation>
    <scope>NUCLEOTIDE SEQUENCE [LARGE SCALE GENOMIC DNA]</scope>
    <source>
        <strain evidence="3 4">DSM 44993</strain>
    </source>
</reference>
<evidence type="ECO:0000313" key="4">
    <source>
        <dbReference type="Proteomes" id="UP000198582"/>
    </source>
</evidence>
<keyword evidence="4" id="KW-1185">Reference proteome</keyword>
<dbReference type="STRING" id="394193.SAMN04489732_106151"/>
<organism evidence="3 4">
    <name type="scientific">Amycolatopsis saalfeldensis</name>
    <dbReference type="NCBI Taxonomy" id="394193"/>
    <lineage>
        <taxon>Bacteria</taxon>
        <taxon>Bacillati</taxon>
        <taxon>Actinomycetota</taxon>
        <taxon>Actinomycetes</taxon>
        <taxon>Pseudonocardiales</taxon>
        <taxon>Pseudonocardiaceae</taxon>
        <taxon>Amycolatopsis</taxon>
    </lineage>
</organism>
<dbReference type="EMBL" id="FOEF01000006">
    <property type="protein sequence ID" value="SEP33649.1"/>
    <property type="molecule type" value="Genomic_DNA"/>
</dbReference>